<dbReference type="Pfam" id="PF12849">
    <property type="entry name" value="PBP_like_2"/>
    <property type="match status" value="1"/>
</dbReference>
<evidence type="ECO:0000313" key="3">
    <source>
        <dbReference type="EMBL" id="AJE04909.1"/>
    </source>
</evidence>
<dbReference type="InterPro" id="IPR050811">
    <property type="entry name" value="Phosphate_ABC_transporter"/>
</dbReference>
<evidence type="ECO:0000259" key="2">
    <source>
        <dbReference type="Pfam" id="PF12849"/>
    </source>
</evidence>
<dbReference type="OrthoDB" id="9783488at2"/>
<proteinExistence type="predicted"/>
<dbReference type="RefSeq" id="WP_039745705.1">
    <property type="nucleotide sequence ID" value="NZ_CP009788.1"/>
</dbReference>
<gene>
    <name evidence="3" type="ORF">GPICK_11555</name>
</gene>
<keyword evidence="4" id="KW-1185">Reference proteome</keyword>
<feature type="domain" description="PBP" evidence="2">
    <location>
        <begin position="28"/>
        <end position="257"/>
    </location>
</feature>
<organism evidence="3 4">
    <name type="scientific">Geobacter pickeringii</name>
    <dbReference type="NCBI Taxonomy" id="345632"/>
    <lineage>
        <taxon>Bacteria</taxon>
        <taxon>Pseudomonadati</taxon>
        <taxon>Thermodesulfobacteriota</taxon>
        <taxon>Desulfuromonadia</taxon>
        <taxon>Geobacterales</taxon>
        <taxon>Geobacteraceae</taxon>
        <taxon>Geobacter</taxon>
    </lineage>
</organism>
<dbReference type="SUPFAM" id="SSF53850">
    <property type="entry name" value="Periplasmic binding protein-like II"/>
    <property type="match status" value="1"/>
</dbReference>
<reference evidence="3 4" key="1">
    <citation type="journal article" date="2015" name="Genome Announc.">
        <title>Complete Genome of Geobacter pickeringii G13T, a Metal-Reducing Isolate from Sedimentary Kaolin Deposits.</title>
        <authorList>
            <person name="Badalamenti J.P."/>
            <person name="Bond D.R."/>
        </authorList>
    </citation>
    <scope>NUCLEOTIDE SEQUENCE [LARGE SCALE GENOMIC DNA]</scope>
    <source>
        <strain evidence="3 4">G13</strain>
    </source>
</reference>
<dbReference type="PANTHER" id="PTHR30570">
    <property type="entry name" value="PERIPLASMIC PHOSPHATE BINDING COMPONENT OF PHOSPHATE ABC TRANSPORTER"/>
    <property type="match status" value="1"/>
</dbReference>
<dbReference type="EMBL" id="CP009788">
    <property type="protein sequence ID" value="AJE04909.1"/>
    <property type="molecule type" value="Genomic_DNA"/>
</dbReference>
<dbReference type="Proteomes" id="UP000057609">
    <property type="component" value="Chromosome"/>
</dbReference>
<dbReference type="KEGG" id="gpi:GPICK_11555"/>
<protein>
    <recommendedName>
        <fullName evidence="2">PBP domain-containing protein</fullName>
    </recommendedName>
</protein>
<keyword evidence="1" id="KW-0732">Signal</keyword>
<dbReference type="PANTHER" id="PTHR30570:SF1">
    <property type="entry name" value="PHOSPHATE-BINDING PROTEIN PSTS"/>
    <property type="match status" value="1"/>
</dbReference>
<dbReference type="AlphaFoldDB" id="A0A0B5BID6"/>
<dbReference type="InterPro" id="IPR024370">
    <property type="entry name" value="PBP_domain"/>
</dbReference>
<sequence length="271" mass="29093">MKRVVALTVILGSVLTAAPPSFGDEGKSVIAGSGTCIPIVRLLAREFQRVTPGFSFDVPASIGSGGGVHAAADGTVEIGIVSRELKPDEGRLGLIYRPFARTAVILAADRRVPDAGLTRAEIAAIYRGEKKSWKNGRSIVVLTREPEDSSIDTLKKIPGFAAAYDESIRGRYWSILYSDQEMNRVLALTADALGVTDCGAVGVEKMPVKALAIDGVPPTAENVRSGRYGLVKPLAFVYRDDRLTPRGRKFIAFVLGDAGRKVLKKYGYVVE</sequence>
<evidence type="ECO:0000256" key="1">
    <source>
        <dbReference type="ARBA" id="ARBA00022729"/>
    </source>
</evidence>
<dbReference type="HOGENOM" id="CLU_026228_7_1_7"/>
<evidence type="ECO:0000313" key="4">
    <source>
        <dbReference type="Proteomes" id="UP000057609"/>
    </source>
</evidence>
<accession>A0A0B5BID6</accession>
<dbReference type="STRING" id="345632.GPICK_11555"/>
<name>A0A0B5BID6_9BACT</name>
<dbReference type="Gene3D" id="3.40.190.10">
    <property type="entry name" value="Periplasmic binding protein-like II"/>
    <property type="match status" value="2"/>
</dbReference>